<name>A0A1V4KHU8_PATFA</name>
<sequence length="121" mass="14230">MSRFRGVLDTYRDMPVTYWRKELQEEMWNIVVIGLEHMKKYRGEMLSNKTHLVFLNNDVKQSEAKPNRCAGMSSAHHCFPLQQNMTDNTTTQGNSWVETHNIFLVEKEADEAMEYLIGKFI</sequence>
<evidence type="ECO:0000313" key="2">
    <source>
        <dbReference type="Proteomes" id="UP000190648"/>
    </source>
</evidence>
<dbReference type="EMBL" id="LSYS01003057">
    <property type="protein sequence ID" value="OPJ84046.1"/>
    <property type="molecule type" value="Genomic_DNA"/>
</dbReference>
<proteinExistence type="predicted"/>
<dbReference type="AlphaFoldDB" id="A0A1V4KHU8"/>
<organism evidence="1 2">
    <name type="scientific">Patagioenas fasciata monilis</name>
    <dbReference type="NCBI Taxonomy" id="372326"/>
    <lineage>
        <taxon>Eukaryota</taxon>
        <taxon>Metazoa</taxon>
        <taxon>Chordata</taxon>
        <taxon>Craniata</taxon>
        <taxon>Vertebrata</taxon>
        <taxon>Euteleostomi</taxon>
        <taxon>Archelosauria</taxon>
        <taxon>Archosauria</taxon>
        <taxon>Dinosauria</taxon>
        <taxon>Saurischia</taxon>
        <taxon>Theropoda</taxon>
        <taxon>Coelurosauria</taxon>
        <taxon>Aves</taxon>
        <taxon>Neognathae</taxon>
        <taxon>Neoaves</taxon>
        <taxon>Columbimorphae</taxon>
        <taxon>Columbiformes</taxon>
        <taxon>Columbidae</taxon>
        <taxon>Patagioenas</taxon>
    </lineage>
</organism>
<keyword evidence="2" id="KW-1185">Reference proteome</keyword>
<gene>
    <name evidence="1" type="ORF">AV530_015559</name>
</gene>
<dbReference type="Proteomes" id="UP000190648">
    <property type="component" value="Unassembled WGS sequence"/>
</dbReference>
<evidence type="ECO:0000313" key="1">
    <source>
        <dbReference type="EMBL" id="OPJ84046.1"/>
    </source>
</evidence>
<protein>
    <submittedName>
        <fullName evidence="1">Uncharacterized protein</fullName>
    </submittedName>
</protein>
<reference evidence="1 2" key="1">
    <citation type="submission" date="2016-02" db="EMBL/GenBank/DDBJ databases">
        <title>Band-tailed pigeon sequencing and assembly.</title>
        <authorList>
            <person name="Soares A.E."/>
            <person name="Novak B.J."/>
            <person name="Rice E.S."/>
            <person name="O'Connell B."/>
            <person name="Chang D."/>
            <person name="Weber S."/>
            <person name="Shapiro B."/>
        </authorList>
    </citation>
    <scope>NUCLEOTIDE SEQUENCE [LARGE SCALE GENOMIC DNA]</scope>
    <source>
        <strain evidence="1">BTP2013</strain>
        <tissue evidence="1">Blood</tissue>
    </source>
</reference>
<comment type="caution">
    <text evidence="1">The sequence shown here is derived from an EMBL/GenBank/DDBJ whole genome shotgun (WGS) entry which is preliminary data.</text>
</comment>
<accession>A0A1V4KHU8</accession>